<gene>
    <name evidence="3" type="ORF">IDH45_27895</name>
</gene>
<evidence type="ECO:0000313" key="4">
    <source>
        <dbReference type="Proteomes" id="UP000639396"/>
    </source>
</evidence>
<evidence type="ECO:0000256" key="1">
    <source>
        <dbReference type="SAM" id="MobiDB-lite"/>
    </source>
</evidence>
<dbReference type="AlphaFoldDB" id="A0A927CHF4"/>
<dbReference type="RefSeq" id="WP_190931430.1">
    <property type="nucleotide sequence ID" value="NZ_JACXJA010000047.1"/>
</dbReference>
<dbReference type="PROSITE" id="PS51257">
    <property type="entry name" value="PROKAR_LIPOPROTEIN"/>
    <property type="match status" value="1"/>
</dbReference>
<protein>
    <submittedName>
        <fullName evidence="3">Uncharacterized protein</fullName>
    </submittedName>
</protein>
<feature type="signal peptide" evidence="2">
    <location>
        <begin position="1"/>
        <end position="24"/>
    </location>
</feature>
<comment type="caution">
    <text evidence="3">The sequence shown here is derived from an EMBL/GenBank/DDBJ whole genome shotgun (WGS) entry which is preliminary data.</text>
</comment>
<proteinExistence type="predicted"/>
<keyword evidence="4" id="KW-1185">Reference proteome</keyword>
<accession>A0A927CHF4</accession>
<dbReference type="Proteomes" id="UP000639396">
    <property type="component" value="Unassembled WGS sequence"/>
</dbReference>
<dbReference type="EMBL" id="JACXJA010000047">
    <property type="protein sequence ID" value="MBD2865810.1"/>
    <property type="molecule type" value="Genomic_DNA"/>
</dbReference>
<evidence type="ECO:0000256" key="2">
    <source>
        <dbReference type="SAM" id="SignalP"/>
    </source>
</evidence>
<keyword evidence="2" id="KW-0732">Signal</keyword>
<evidence type="ECO:0000313" key="3">
    <source>
        <dbReference type="EMBL" id="MBD2865810.1"/>
    </source>
</evidence>
<name>A0A927CHF4_9BACL</name>
<feature type="region of interest" description="Disordered" evidence="1">
    <location>
        <begin position="31"/>
        <end position="59"/>
    </location>
</feature>
<organism evidence="3 4">
    <name type="scientific">Paenibacillus oceani</name>
    <dbReference type="NCBI Taxonomy" id="2772510"/>
    <lineage>
        <taxon>Bacteria</taxon>
        <taxon>Bacillati</taxon>
        <taxon>Bacillota</taxon>
        <taxon>Bacilli</taxon>
        <taxon>Bacillales</taxon>
        <taxon>Paenibacillaceae</taxon>
        <taxon>Paenibacillus</taxon>
    </lineage>
</organism>
<sequence length="59" mass="6101">MNLKIGFKTIAATTAALLFLTAITAGCGGSTVRQQDVGSRDDTQGGKGNKLHKGDLHSK</sequence>
<feature type="chain" id="PRO_5039543509" evidence="2">
    <location>
        <begin position="25"/>
        <end position="59"/>
    </location>
</feature>
<reference evidence="3" key="1">
    <citation type="submission" date="2020-09" db="EMBL/GenBank/DDBJ databases">
        <title>A novel bacterium of genus Paenibacillus, isolated from South China Sea.</title>
        <authorList>
            <person name="Huang H."/>
            <person name="Mo K."/>
            <person name="Hu Y."/>
        </authorList>
    </citation>
    <scope>NUCLEOTIDE SEQUENCE</scope>
    <source>
        <strain evidence="3">IB182363</strain>
    </source>
</reference>